<evidence type="ECO:0000256" key="2">
    <source>
        <dbReference type="ARBA" id="ARBA00004173"/>
    </source>
</evidence>
<evidence type="ECO:0000256" key="3">
    <source>
        <dbReference type="ARBA" id="ARBA00008507"/>
    </source>
</evidence>
<dbReference type="eggNOG" id="KOG2530">
    <property type="taxonomic scope" value="Eukaryota"/>
</dbReference>
<comment type="subcellular location">
    <subcellularLocation>
        <location evidence="2">Mitochondrion</location>
    </subcellularLocation>
</comment>
<keyword evidence="6" id="KW-0496">Mitochondrion</keyword>
<dbReference type="InterPro" id="IPR036525">
    <property type="entry name" value="Tubulin/FtsZ_GTPase_sf"/>
</dbReference>
<feature type="domain" description="Misato Segment II tubulin-like" evidence="7">
    <location>
        <begin position="2"/>
        <end position="114"/>
    </location>
</feature>
<dbReference type="InParanoid" id="C4JY37"/>
<dbReference type="GO" id="GO:0005739">
    <property type="term" value="C:mitochondrion"/>
    <property type="evidence" value="ECO:0007669"/>
    <property type="project" value="UniProtKB-SubCell"/>
</dbReference>
<dbReference type="OrthoDB" id="271881at2759"/>
<evidence type="ECO:0000313" key="10">
    <source>
        <dbReference type="Proteomes" id="UP000002058"/>
    </source>
</evidence>
<dbReference type="Gene3D" id="3.40.50.1440">
    <property type="entry name" value="Tubulin/FtsZ, GTPase domain"/>
    <property type="match status" value="1"/>
</dbReference>
<keyword evidence="10" id="KW-1185">Reference proteome</keyword>
<feature type="domain" description="DML1/Misato tubulin" evidence="8">
    <location>
        <begin position="120"/>
        <end position="303"/>
    </location>
</feature>
<dbReference type="STRING" id="336963.C4JY37"/>
<protein>
    <recommendedName>
        <fullName evidence="4">Protein DML1</fullName>
    </recommendedName>
    <alternativeName>
        <fullName evidence="5">Protein dml1</fullName>
    </alternativeName>
</protein>
<proteinExistence type="inferred from homology"/>
<dbReference type="Pfam" id="PF10644">
    <property type="entry name" value="Misat_Tub_SegII"/>
    <property type="match status" value="1"/>
</dbReference>
<dbReference type="PANTHER" id="PTHR13391:SF0">
    <property type="entry name" value="PROTEIN MISATO HOMOLOG 1"/>
    <property type="match status" value="1"/>
</dbReference>
<sequence length="513" mass="58431">MHEIITLQLGQRSNYLATHFWNVQESYFTYSENEVSPIDHDISFRPGIGADGSETFTPRTIIYDLKGGFGSLRQYNSLYEAETEVGMPRGLWDGNEVIQRQTVIPANEYQKSLELGLPLPKLTSESVRYWSDFNRLFYHPKSIVQLNEYDLNSQLLPFEDWSVGESLFNSLDREHDLLDRDFRTFAEECDQLRGIQLFTGADDAWGGFAARYIDRLRDEFGKKSIWTFASESGGKLDRGKQYLRAKNSAKTLCELSSQSTAYIPISKPPVKHPHYVNLNMPSEWHLSALTSVAVESVTLPARLRWHEGLEPWLLDNASPQRIFTLRATIRTEDSEHSFASRLNDLTENKVGEGRHDDIENSERQLDLNFSSIGSTTPEKTHFFSRVQVDRDSRYGDSERKQKTVGQGLTAQRLSSWTGYNPSVLSYFQTPLEFPILDSFPPDLIRRQPPGRSTLGVHVALSATSGIGKDLKNLQQVVGRRIAVEEREDLINGLNELSEAYQARWENDSDSGDD</sequence>
<comment type="function">
    <text evidence="1">Involved in the partitioning of the mitochondrial organelle and mitochondrial DNA (mtDNA) inheritance.</text>
</comment>
<dbReference type="GO" id="GO:0007005">
    <property type="term" value="P:mitochondrion organization"/>
    <property type="evidence" value="ECO:0007669"/>
    <property type="project" value="InterPro"/>
</dbReference>
<dbReference type="FunCoup" id="C4JY37">
    <property type="interactions" value="60"/>
</dbReference>
<dbReference type="HOGENOM" id="CLU_022511_2_0_1"/>
<comment type="similarity">
    <text evidence="3">Belongs to the misato family.</text>
</comment>
<dbReference type="Proteomes" id="UP000002058">
    <property type="component" value="Unassembled WGS sequence"/>
</dbReference>
<dbReference type="SUPFAM" id="SSF52490">
    <property type="entry name" value="Tubulin nucleotide-binding domain-like"/>
    <property type="match status" value="1"/>
</dbReference>
<evidence type="ECO:0000313" key="9">
    <source>
        <dbReference type="EMBL" id="EEP82223.1"/>
    </source>
</evidence>
<evidence type="ECO:0000259" key="7">
    <source>
        <dbReference type="Pfam" id="PF10644"/>
    </source>
</evidence>
<evidence type="ECO:0000256" key="5">
    <source>
        <dbReference type="ARBA" id="ARBA00022030"/>
    </source>
</evidence>
<accession>C4JY37</accession>
<dbReference type="AlphaFoldDB" id="C4JY37"/>
<dbReference type="InterPro" id="IPR049942">
    <property type="entry name" value="DML1/Misato"/>
</dbReference>
<dbReference type="Pfam" id="PF14881">
    <property type="entry name" value="Tubulin_3"/>
    <property type="match status" value="1"/>
</dbReference>
<dbReference type="InterPro" id="IPR019605">
    <property type="entry name" value="Misato_II_tubulin-like"/>
</dbReference>
<dbReference type="EMBL" id="CH476619">
    <property type="protein sequence ID" value="EEP82223.1"/>
    <property type="molecule type" value="Genomic_DNA"/>
</dbReference>
<dbReference type="PANTHER" id="PTHR13391">
    <property type="entry name" value="MITOCHONDRIAL DISTRIBUTION REGULATOR MISATO"/>
    <property type="match status" value="1"/>
</dbReference>
<dbReference type="KEGG" id="ure:UREG_07088"/>
<evidence type="ECO:0000259" key="8">
    <source>
        <dbReference type="Pfam" id="PF14881"/>
    </source>
</evidence>
<evidence type="ECO:0000256" key="6">
    <source>
        <dbReference type="ARBA" id="ARBA00023128"/>
    </source>
</evidence>
<evidence type="ECO:0000256" key="4">
    <source>
        <dbReference type="ARBA" id="ARBA00014097"/>
    </source>
</evidence>
<dbReference type="InterPro" id="IPR029209">
    <property type="entry name" value="DML1/Misato_tubulin"/>
</dbReference>
<dbReference type="RefSeq" id="XP_002582315.1">
    <property type="nucleotide sequence ID" value="XM_002582269.1"/>
</dbReference>
<dbReference type="GeneID" id="8443235"/>
<dbReference type="VEuPathDB" id="FungiDB:UREG_07088"/>
<reference evidence="10" key="1">
    <citation type="journal article" date="2009" name="Genome Res.">
        <title>Comparative genomic analyses of the human fungal pathogens Coccidioides and their relatives.</title>
        <authorList>
            <person name="Sharpton T.J."/>
            <person name="Stajich J.E."/>
            <person name="Rounsley S.D."/>
            <person name="Gardner M.J."/>
            <person name="Wortman J.R."/>
            <person name="Jordar V.S."/>
            <person name="Maiti R."/>
            <person name="Kodira C.D."/>
            <person name="Neafsey D.E."/>
            <person name="Zeng Q."/>
            <person name="Hung C.-Y."/>
            <person name="McMahan C."/>
            <person name="Muszewska A."/>
            <person name="Grynberg M."/>
            <person name="Mandel M.A."/>
            <person name="Kellner E.M."/>
            <person name="Barker B.M."/>
            <person name="Galgiani J.N."/>
            <person name="Orbach M.J."/>
            <person name="Kirkland T.N."/>
            <person name="Cole G.T."/>
            <person name="Henn M.R."/>
            <person name="Birren B.W."/>
            <person name="Taylor J.W."/>
        </authorList>
    </citation>
    <scope>NUCLEOTIDE SEQUENCE [LARGE SCALE GENOMIC DNA]</scope>
    <source>
        <strain evidence="10">UAMH 1704</strain>
    </source>
</reference>
<dbReference type="OMA" id="SYETGWM"/>
<evidence type="ECO:0000256" key="1">
    <source>
        <dbReference type="ARBA" id="ARBA00003757"/>
    </source>
</evidence>
<gene>
    <name evidence="9" type="ORF">UREG_07088</name>
</gene>
<name>C4JY37_UNCRE</name>
<organism evidence="9 10">
    <name type="scientific">Uncinocarpus reesii (strain UAMH 1704)</name>
    <dbReference type="NCBI Taxonomy" id="336963"/>
    <lineage>
        <taxon>Eukaryota</taxon>
        <taxon>Fungi</taxon>
        <taxon>Dikarya</taxon>
        <taxon>Ascomycota</taxon>
        <taxon>Pezizomycotina</taxon>
        <taxon>Eurotiomycetes</taxon>
        <taxon>Eurotiomycetidae</taxon>
        <taxon>Onygenales</taxon>
        <taxon>Onygenaceae</taxon>
        <taxon>Uncinocarpus</taxon>
    </lineage>
</organism>